<organism evidence="3">
    <name type="scientific">Magallana gigas</name>
    <name type="common">Pacific oyster</name>
    <name type="synonym">Crassostrea gigas</name>
    <dbReference type="NCBI Taxonomy" id="29159"/>
    <lineage>
        <taxon>Eukaryota</taxon>
        <taxon>Metazoa</taxon>
        <taxon>Spiralia</taxon>
        <taxon>Lophotrochozoa</taxon>
        <taxon>Mollusca</taxon>
        <taxon>Bivalvia</taxon>
        <taxon>Autobranchia</taxon>
        <taxon>Pteriomorphia</taxon>
        <taxon>Ostreida</taxon>
        <taxon>Ostreoidea</taxon>
        <taxon>Ostreidae</taxon>
        <taxon>Magallana</taxon>
    </lineage>
</organism>
<comment type="similarity">
    <text evidence="1">Belongs to the arrestin family.</text>
</comment>
<evidence type="ECO:0000259" key="2">
    <source>
        <dbReference type="SMART" id="SM01017"/>
    </source>
</evidence>
<evidence type="ECO:0000313" key="3">
    <source>
        <dbReference type="EMBL" id="EKC31106.1"/>
    </source>
</evidence>
<evidence type="ECO:0000256" key="1">
    <source>
        <dbReference type="ARBA" id="ARBA00005298"/>
    </source>
</evidence>
<name>K1RAR3_MAGGI</name>
<dbReference type="InParanoid" id="K1RAR3"/>
<dbReference type="InterPro" id="IPR014752">
    <property type="entry name" value="Arrestin-like_C"/>
</dbReference>
<gene>
    <name evidence="3" type="ORF">CGI_10028732</name>
</gene>
<dbReference type="GO" id="GO:0005737">
    <property type="term" value="C:cytoplasm"/>
    <property type="evidence" value="ECO:0007669"/>
    <property type="project" value="TreeGrafter"/>
</dbReference>
<dbReference type="HOGENOM" id="CLU_039221_0_1_1"/>
<dbReference type="GO" id="GO:0015031">
    <property type="term" value="P:protein transport"/>
    <property type="evidence" value="ECO:0007669"/>
    <property type="project" value="TreeGrafter"/>
</dbReference>
<proteinExistence type="inferred from homology"/>
<dbReference type="PANTHER" id="PTHR11188:SF176">
    <property type="entry name" value="ARRESTIN DOMAIN-CONTAINING PROTEIN 1"/>
    <property type="match status" value="1"/>
</dbReference>
<dbReference type="SMART" id="SM01017">
    <property type="entry name" value="Arrestin_C"/>
    <property type="match status" value="1"/>
</dbReference>
<reference evidence="3" key="1">
    <citation type="journal article" date="2012" name="Nature">
        <title>The oyster genome reveals stress adaptation and complexity of shell formation.</title>
        <authorList>
            <person name="Zhang G."/>
            <person name="Fang X."/>
            <person name="Guo X."/>
            <person name="Li L."/>
            <person name="Luo R."/>
            <person name="Xu F."/>
            <person name="Yang P."/>
            <person name="Zhang L."/>
            <person name="Wang X."/>
            <person name="Qi H."/>
            <person name="Xiong Z."/>
            <person name="Que H."/>
            <person name="Xie Y."/>
            <person name="Holland P.W."/>
            <person name="Paps J."/>
            <person name="Zhu Y."/>
            <person name="Wu F."/>
            <person name="Chen Y."/>
            <person name="Wang J."/>
            <person name="Peng C."/>
            <person name="Meng J."/>
            <person name="Yang L."/>
            <person name="Liu J."/>
            <person name="Wen B."/>
            <person name="Zhang N."/>
            <person name="Huang Z."/>
            <person name="Zhu Q."/>
            <person name="Feng Y."/>
            <person name="Mount A."/>
            <person name="Hedgecock D."/>
            <person name="Xu Z."/>
            <person name="Liu Y."/>
            <person name="Domazet-Loso T."/>
            <person name="Du Y."/>
            <person name="Sun X."/>
            <person name="Zhang S."/>
            <person name="Liu B."/>
            <person name="Cheng P."/>
            <person name="Jiang X."/>
            <person name="Li J."/>
            <person name="Fan D."/>
            <person name="Wang W."/>
            <person name="Fu W."/>
            <person name="Wang T."/>
            <person name="Wang B."/>
            <person name="Zhang J."/>
            <person name="Peng Z."/>
            <person name="Li Y."/>
            <person name="Li N."/>
            <person name="Wang J."/>
            <person name="Chen M."/>
            <person name="He Y."/>
            <person name="Tan F."/>
            <person name="Song X."/>
            <person name="Zheng Q."/>
            <person name="Huang R."/>
            <person name="Yang H."/>
            <person name="Du X."/>
            <person name="Chen L."/>
            <person name="Yang M."/>
            <person name="Gaffney P.M."/>
            <person name="Wang S."/>
            <person name="Luo L."/>
            <person name="She Z."/>
            <person name="Ming Y."/>
            <person name="Huang W."/>
            <person name="Zhang S."/>
            <person name="Huang B."/>
            <person name="Zhang Y."/>
            <person name="Qu T."/>
            <person name="Ni P."/>
            <person name="Miao G."/>
            <person name="Wang J."/>
            <person name="Wang Q."/>
            <person name="Steinberg C.E."/>
            <person name="Wang H."/>
            <person name="Li N."/>
            <person name="Qian L."/>
            <person name="Zhang G."/>
            <person name="Li Y."/>
            <person name="Yang H."/>
            <person name="Liu X."/>
            <person name="Wang J."/>
            <person name="Yin Y."/>
            <person name="Wang J."/>
        </authorList>
    </citation>
    <scope>NUCLEOTIDE SEQUENCE [LARGE SCALE GENOMIC DNA]</scope>
    <source>
        <strain evidence="3">05x7-T-G4-1.051#20</strain>
    </source>
</reference>
<sequence length="486" mass="54146">MFLEVLALVCLLSRPLGAKNPATASTPVISYTVKENRAHRVAGNPGSSCGLDPNLFHGSSECLIACLTKSKHLYGFGWNQNSSECRCCHQPVLTSATKVDGEGWETYLAGISLYVTGKAKCKFDRRSDNDKREFTAKETYINYKFYLFGGSQTPAQVLEAGDHVYPFLIPLDSYAELPSSFEGRKGYVRYTLQGQIARPWKSDETILLPFTVINHLDLNMFPDAVMPIMQYRRQEITGCCCSEGEIIVQMKVNKSGFVPGEPIILEMDINNKSESPVQAWSVELIQDVTYTGFSNSLFSSGNPKYKTKSEVYPLYVNQSLAVDKGQHQVYTRAIPVPSLPPSYLKGCNIIDIQYTLTFRISTGWNKISVDNRIIIGSIPLRTVSPEMTQPIPTAPEIQNYPPPTGNPEFWLTSPYPDAPPAYSECVSGPVRLEGGEEDEEENNVMPNANWTPAYPVYDYTSQTNQVNQAQPSAPPAYDEIQFSNIR</sequence>
<accession>K1RAR3</accession>
<dbReference type="AlphaFoldDB" id="K1RAR3"/>
<dbReference type="InterPro" id="IPR050357">
    <property type="entry name" value="Arrestin_domain-protein"/>
</dbReference>
<dbReference type="InterPro" id="IPR011021">
    <property type="entry name" value="Arrestin-like_N"/>
</dbReference>
<dbReference type="PANTHER" id="PTHR11188">
    <property type="entry name" value="ARRESTIN DOMAIN CONTAINING PROTEIN"/>
    <property type="match status" value="1"/>
</dbReference>
<dbReference type="Pfam" id="PF00339">
    <property type="entry name" value="Arrestin_N"/>
    <property type="match status" value="1"/>
</dbReference>
<dbReference type="Gene3D" id="2.60.40.640">
    <property type="match status" value="2"/>
</dbReference>
<dbReference type="InterPro" id="IPR011022">
    <property type="entry name" value="Arrestin_C-like"/>
</dbReference>
<dbReference type="Pfam" id="PF02752">
    <property type="entry name" value="Arrestin_C"/>
    <property type="match status" value="1"/>
</dbReference>
<dbReference type="InterPro" id="IPR014756">
    <property type="entry name" value="Ig_E-set"/>
</dbReference>
<protein>
    <submittedName>
        <fullName evidence="3">Arrestin domain-containing protein 3</fullName>
    </submittedName>
</protein>
<feature type="domain" description="Arrestin C-terminal-like" evidence="2">
    <location>
        <begin position="242"/>
        <end position="380"/>
    </location>
</feature>
<dbReference type="EMBL" id="JH823244">
    <property type="protein sequence ID" value="EKC31106.1"/>
    <property type="molecule type" value="Genomic_DNA"/>
</dbReference>
<dbReference type="SUPFAM" id="SSF81296">
    <property type="entry name" value="E set domains"/>
    <property type="match status" value="2"/>
</dbReference>